<keyword evidence="2" id="KW-1185">Reference proteome</keyword>
<dbReference type="AlphaFoldDB" id="A0A6A6A4K8"/>
<proteinExistence type="predicted"/>
<reference evidence="1" key="1">
    <citation type="journal article" date="2020" name="Stud. Mycol.">
        <title>101 Dothideomycetes genomes: a test case for predicting lifestyles and emergence of pathogens.</title>
        <authorList>
            <person name="Haridas S."/>
            <person name="Albert R."/>
            <person name="Binder M."/>
            <person name="Bloem J."/>
            <person name="Labutti K."/>
            <person name="Salamov A."/>
            <person name="Andreopoulos B."/>
            <person name="Baker S."/>
            <person name="Barry K."/>
            <person name="Bills G."/>
            <person name="Bluhm B."/>
            <person name="Cannon C."/>
            <person name="Castanera R."/>
            <person name="Culley D."/>
            <person name="Daum C."/>
            <person name="Ezra D."/>
            <person name="Gonzalez J."/>
            <person name="Henrissat B."/>
            <person name="Kuo A."/>
            <person name="Liang C."/>
            <person name="Lipzen A."/>
            <person name="Lutzoni F."/>
            <person name="Magnuson J."/>
            <person name="Mondo S."/>
            <person name="Nolan M."/>
            <person name="Ohm R."/>
            <person name="Pangilinan J."/>
            <person name="Park H.-J."/>
            <person name="Ramirez L."/>
            <person name="Alfaro M."/>
            <person name="Sun H."/>
            <person name="Tritt A."/>
            <person name="Yoshinaga Y."/>
            <person name="Zwiers L.-H."/>
            <person name="Turgeon B."/>
            <person name="Goodwin S."/>
            <person name="Spatafora J."/>
            <person name="Crous P."/>
            <person name="Grigoriev I."/>
        </authorList>
    </citation>
    <scope>NUCLEOTIDE SEQUENCE</scope>
    <source>
        <strain evidence="1">CBS 119687</strain>
    </source>
</reference>
<protein>
    <submittedName>
        <fullName evidence="1">Uncharacterized protein</fullName>
    </submittedName>
</protein>
<organism evidence="1 2">
    <name type="scientific">Dothidotthia symphoricarpi CBS 119687</name>
    <dbReference type="NCBI Taxonomy" id="1392245"/>
    <lineage>
        <taxon>Eukaryota</taxon>
        <taxon>Fungi</taxon>
        <taxon>Dikarya</taxon>
        <taxon>Ascomycota</taxon>
        <taxon>Pezizomycotina</taxon>
        <taxon>Dothideomycetes</taxon>
        <taxon>Pleosporomycetidae</taxon>
        <taxon>Pleosporales</taxon>
        <taxon>Dothidotthiaceae</taxon>
        <taxon>Dothidotthia</taxon>
    </lineage>
</organism>
<accession>A0A6A6A4K8</accession>
<dbReference type="RefSeq" id="XP_033521132.1">
    <property type="nucleotide sequence ID" value="XM_033671683.1"/>
</dbReference>
<name>A0A6A6A4K8_9PLEO</name>
<evidence type="ECO:0000313" key="1">
    <source>
        <dbReference type="EMBL" id="KAF2126740.1"/>
    </source>
</evidence>
<gene>
    <name evidence="1" type="ORF">P153DRAFT_398845</name>
</gene>
<dbReference type="OrthoDB" id="10033702at2759"/>
<dbReference type="SUPFAM" id="SSF75011">
    <property type="entry name" value="3-carboxy-cis,cis-mucoante lactonizing enzyme"/>
    <property type="match status" value="1"/>
</dbReference>
<dbReference type="GeneID" id="54412115"/>
<evidence type="ECO:0000313" key="2">
    <source>
        <dbReference type="Proteomes" id="UP000799771"/>
    </source>
</evidence>
<sequence>MNTKAVFATYSLMDDTGNSSHHLGPSLDDKALVGGGLLSLLKTQPKFKQSNRALLSFITDEIRVKPDGGFFITYLGSAVGTLPDHLIEADADFNIIHEWPEDIEGTLIILGEQCSPHSPSIDFEKNIILISDFDVPVIILKPASAADIQKANTLRLWELPSRKITSTITISDAQGIQDVHFIPGNSESAAIATAGVAELLYDLGSRARENMAMYPDLADDGNHVAAPDISDLNNVKRFDNPDKDQGIVSPYYIKVSPDKKNLLVTDYSIQTHDIGIVDTPADVKAQ</sequence>
<dbReference type="Proteomes" id="UP000799771">
    <property type="component" value="Unassembled WGS sequence"/>
</dbReference>
<dbReference type="EMBL" id="ML977512">
    <property type="protein sequence ID" value="KAF2126740.1"/>
    <property type="molecule type" value="Genomic_DNA"/>
</dbReference>